<sequence length="327" mass="34930">MRRYIEATAETFPVAGSFTISRGSRTEIHVVRCTIGDGEVKGIGECVPYARYGETIEGVMADIRALADAVADGLDRVTLQDIMKPGAARNAVDCALWDIEAKLSGKSVAASILTKPPQPIVTAYTISLGDADSMAAKAAENAHRPLLKIKTGTVDDEARLRAVRAAAPGAQIIIDANEGWTEENVEHHFALAAELKIALIEQPLPAGKDHILSRIARPVPICADESVHLTTDLASLRDRYDAINIKLDKTGGLTEALLMKREADRLGYTVMVGCMLGTSLGMAPAVLLAQDTAFADLDGPLLLARDHVPGLIYDGSLVHPPEPQLWG</sequence>
<proteinExistence type="inferred from homology"/>
<dbReference type="SUPFAM" id="SSF51604">
    <property type="entry name" value="Enolase C-terminal domain-like"/>
    <property type="match status" value="1"/>
</dbReference>
<evidence type="ECO:0000256" key="6">
    <source>
        <dbReference type="PIRSR" id="PIRSR634603-3"/>
    </source>
</evidence>
<gene>
    <name evidence="10" type="ORF">RRU01S_14_00340</name>
</gene>
<comment type="caution">
    <text evidence="10">The sequence shown here is derived from an EMBL/GenBank/DDBJ whole genome shotgun (WGS) entry which is preliminary data.</text>
</comment>
<feature type="domain" description="Mandelate racemase/muconate lactonizing enzyme C-terminal" evidence="9">
    <location>
        <begin position="131"/>
        <end position="222"/>
    </location>
</feature>
<evidence type="ECO:0000256" key="1">
    <source>
        <dbReference type="ARBA" id="ARBA00008031"/>
    </source>
</evidence>
<feature type="binding site" evidence="6">
    <location>
        <position position="201"/>
    </location>
    <ligand>
        <name>Mg(2+)</name>
        <dbReference type="ChEBI" id="CHEBI:18420"/>
    </ligand>
</feature>
<evidence type="ECO:0000256" key="3">
    <source>
        <dbReference type="ARBA" id="ARBA00022842"/>
    </source>
</evidence>
<dbReference type="InterPro" id="IPR036849">
    <property type="entry name" value="Enolase-like_C_sf"/>
</dbReference>
<dbReference type="Gene3D" id="3.30.390.10">
    <property type="entry name" value="Enolase-like, N-terminal domain"/>
    <property type="match status" value="1"/>
</dbReference>
<evidence type="ECO:0000256" key="5">
    <source>
        <dbReference type="PIRSR" id="PIRSR634603-1"/>
    </source>
</evidence>
<dbReference type="InterPro" id="IPR029017">
    <property type="entry name" value="Enolase-like_N"/>
</dbReference>
<feature type="binding site" evidence="6">
    <location>
        <position position="175"/>
    </location>
    <ligand>
        <name>Mg(2+)</name>
        <dbReference type="ChEBI" id="CHEBI:18420"/>
    </ligand>
</feature>
<comment type="cofactor">
    <cofactor evidence="6 7">
        <name>Mg(2+)</name>
        <dbReference type="ChEBI" id="CHEBI:18420"/>
    </cofactor>
    <text evidence="6 7">Binds 1 Mg(2+) ion per subunit.</text>
</comment>
<dbReference type="InterPro" id="IPR013341">
    <property type="entry name" value="Mandelate_racemase_N_dom"/>
</dbReference>
<keyword evidence="8" id="KW-0472">Membrane</keyword>
<organism evidence="10 11">
    <name type="scientific">Agrobacterium rubi TR3 = NBRC 13261</name>
    <dbReference type="NCBI Taxonomy" id="1368415"/>
    <lineage>
        <taxon>Bacteria</taxon>
        <taxon>Pseudomonadati</taxon>
        <taxon>Pseudomonadota</taxon>
        <taxon>Alphaproteobacteria</taxon>
        <taxon>Hyphomicrobiales</taxon>
        <taxon>Rhizobiaceae</taxon>
        <taxon>Rhizobium/Agrobacterium group</taxon>
        <taxon>Agrobacterium</taxon>
    </lineage>
</organism>
<dbReference type="Proteomes" id="UP000028701">
    <property type="component" value="Unassembled WGS sequence"/>
</dbReference>
<keyword evidence="8" id="KW-0812">Transmembrane</keyword>
<evidence type="ECO:0000256" key="7">
    <source>
        <dbReference type="RuleBase" id="RU366006"/>
    </source>
</evidence>
<dbReference type="Pfam" id="PF02746">
    <property type="entry name" value="MR_MLE_N"/>
    <property type="match status" value="1"/>
</dbReference>
<dbReference type="PANTHER" id="PTHR48080:SF3">
    <property type="entry name" value="ENOLASE SUPERFAMILY MEMBER DDB_G0284701"/>
    <property type="match status" value="1"/>
</dbReference>
<dbReference type="EC" id="5.1.1.-" evidence="7"/>
<dbReference type="InterPro" id="IPR013342">
    <property type="entry name" value="Mandelate_racemase_C"/>
</dbReference>
<dbReference type="EMBL" id="BBJU01000014">
    <property type="protein sequence ID" value="GAK70813.1"/>
    <property type="molecule type" value="Genomic_DNA"/>
</dbReference>
<accession>A0A081CVW7</accession>
<dbReference type="NCBIfam" id="NF042940">
    <property type="entry name" value="racemase_DgcA"/>
    <property type="match status" value="1"/>
</dbReference>
<dbReference type="PANTHER" id="PTHR48080">
    <property type="entry name" value="D-GALACTONATE DEHYDRATASE-RELATED"/>
    <property type="match status" value="1"/>
</dbReference>
<dbReference type="GO" id="GO:0016855">
    <property type="term" value="F:racemase and epimerase activity, acting on amino acids and derivatives"/>
    <property type="evidence" value="ECO:0007669"/>
    <property type="project" value="UniProtKB-UniRule"/>
</dbReference>
<dbReference type="AlphaFoldDB" id="A0A081CVW7"/>
<keyword evidence="2 6" id="KW-0479">Metal-binding</keyword>
<dbReference type="Pfam" id="PF13378">
    <property type="entry name" value="MR_MLE_C"/>
    <property type="match status" value="1"/>
</dbReference>
<reference evidence="10 11" key="1">
    <citation type="submission" date="2014-08" db="EMBL/GenBank/DDBJ databases">
        <title>Whole genome shotgun sequence of Rhizobium rubi NBRC 13261.</title>
        <authorList>
            <person name="Katano-Makiyama Y."/>
            <person name="Hosoyama A."/>
            <person name="Hashimoto M."/>
            <person name="Hosoyama Y."/>
            <person name="Noguchi M."/>
            <person name="Tsuchikane K."/>
            <person name="Uohara A."/>
            <person name="Ohji S."/>
            <person name="Ichikawa N."/>
            <person name="Kimura A."/>
            <person name="Yamazoe A."/>
            <person name="Fujita N."/>
        </authorList>
    </citation>
    <scope>NUCLEOTIDE SEQUENCE [LARGE SCALE GENOMIC DNA]</scope>
    <source>
        <strain evidence="10 11">NBRC 13261</strain>
    </source>
</reference>
<feature type="active site" description="Proton acceptor; specific for (S)-substrate epimerization" evidence="5">
    <location>
        <position position="246"/>
    </location>
</feature>
<name>A0A081CVW7_9HYPH</name>
<evidence type="ECO:0000313" key="10">
    <source>
        <dbReference type="EMBL" id="GAK70813.1"/>
    </source>
</evidence>
<dbReference type="InterPro" id="IPR034593">
    <property type="entry name" value="DgoD-like"/>
</dbReference>
<dbReference type="InterPro" id="IPR034603">
    <property type="entry name" value="Dipeptide_epimerase"/>
</dbReference>
<comment type="similarity">
    <text evidence="1 7">Belongs to the mandelate racemase/muconate lactonizing enzyme family.</text>
</comment>
<keyword evidence="3 6" id="KW-0460">Magnesium</keyword>
<dbReference type="SFLD" id="SFLDF00010">
    <property type="entry name" value="dipeptide_epimerase"/>
    <property type="match status" value="1"/>
</dbReference>
<dbReference type="OrthoDB" id="9782675at2"/>
<dbReference type="eggNOG" id="COG4948">
    <property type="taxonomic scope" value="Bacteria"/>
</dbReference>
<feature type="active site" description="Proton acceptor; specific for (R)-substrate epimerization" evidence="5">
    <location>
        <position position="150"/>
    </location>
</feature>
<evidence type="ECO:0000256" key="8">
    <source>
        <dbReference type="SAM" id="Phobius"/>
    </source>
</evidence>
<dbReference type="GO" id="GO:0046872">
    <property type="term" value="F:metal ion binding"/>
    <property type="evidence" value="ECO:0007669"/>
    <property type="project" value="UniProtKB-KW"/>
</dbReference>
<dbReference type="InterPro" id="IPR029065">
    <property type="entry name" value="Enolase_C-like"/>
</dbReference>
<dbReference type="RefSeq" id="WP_045230391.1">
    <property type="nucleotide sequence ID" value="NZ_BBJU01000014.1"/>
</dbReference>
<dbReference type="SFLD" id="SFLDS00001">
    <property type="entry name" value="Enolase"/>
    <property type="match status" value="1"/>
</dbReference>
<dbReference type="SMART" id="SM00922">
    <property type="entry name" value="MR_MLE"/>
    <property type="match status" value="1"/>
</dbReference>
<dbReference type="SUPFAM" id="SSF54826">
    <property type="entry name" value="Enolase N-terminal domain-like"/>
    <property type="match status" value="1"/>
</dbReference>
<feature type="binding site" evidence="6">
    <location>
        <position position="224"/>
    </location>
    <ligand>
        <name>Mg(2+)</name>
        <dbReference type="ChEBI" id="CHEBI:18420"/>
    </ligand>
</feature>
<evidence type="ECO:0000256" key="4">
    <source>
        <dbReference type="ARBA" id="ARBA00023235"/>
    </source>
</evidence>
<protein>
    <recommendedName>
        <fullName evidence="7">Dipeptide epimerase</fullName>
        <ecNumber evidence="7">5.1.1.-</ecNumber>
    </recommendedName>
</protein>
<evidence type="ECO:0000313" key="11">
    <source>
        <dbReference type="Proteomes" id="UP000028701"/>
    </source>
</evidence>
<dbReference type="CDD" id="cd03319">
    <property type="entry name" value="L-Ala-DL-Glu_epimerase"/>
    <property type="match status" value="1"/>
</dbReference>
<dbReference type="SFLD" id="SFLDG00180">
    <property type="entry name" value="muconate_cycloisomerase"/>
    <property type="match status" value="1"/>
</dbReference>
<keyword evidence="8" id="KW-1133">Transmembrane helix</keyword>
<evidence type="ECO:0000259" key="9">
    <source>
        <dbReference type="SMART" id="SM00922"/>
    </source>
</evidence>
<evidence type="ECO:0000256" key="2">
    <source>
        <dbReference type="ARBA" id="ARBA00022723"/>
    </source>
</evidence>
<dbReference type="Gene3D" id="3.20.20.120">
    <property type="entry name" value="Enolase-like C-terminal domain"/>
    <property type="match status" value="1"/>
</dbReference>
<feature type="transmembrane region" description="Helical" evidence="8">
    <location>
        <begin position="266"/>
        <end position="289"/>
    </location>
</feature>
<keyword evidence="4 7" id="KW-0413">Isomerase</keyword>